<reference evidence="1" key="1">
    <citation type="journal article" date="2021" name="Proc. Natl. Acad. Sci. U.S.A.">
        <title>A Catalog of Tens of Thousands of Viruses from Human Metagenomes Reveals Hidden Associations with Chronic Diseases.</title>
        <authorList>
            <person name="Tisza M.J."/>
            <person name="Buck C.B."/>
        </authorList>
    </citation>
    <scope>NUCLEOTIDE SEQUENCE</scope>
    <source>
        <strain evidence="1">Ctz6O13</strain>
    </source>
</reference>
<sequence length="99" mass="11666">MKVDTTLYKWTEFPLDTYESEWYNRKWVTETAFGLLSIYEHIAYGTQHITAYDIYMPERSKHGFLMGGGSATTLEQAKDEAQKSFNKFVEQKFAIHNKR</sequence>
<name>A0A8S5TKG4_9CAUD</name>
<dbReference type="EMBL" id="BK032843">
    <property type="protein sequence ID" value="DAF63790.1"/>
    <property type="molecule type" value="Genomic_DNA"/>
</dbReference>
<accession>A0A8S5TKG4</accession>
<proteinExistence type="predicted"/>
<organism evidence="1">
    <name type="scientific">Podoviridae sp. ctz6O13</name>
    <dbReference type="NCBI Taxonomy" id="2827757"/>
    <lineage>
        <taxon>Viruses</taxon>
        <taxon>Duplodnaviria</taxon>
        <taxon>Heunggongvirae</taxon>
        <taxon>Uroviricota</taxon>
        <taxon>Caudoviricetes</taxon>
    </lineage>
</organism>
<evidence type="ECO:0000313" key="1">
    <source>
        <dbReference type="EMBL" id="DAF63790.1"/>
    </source>
</evidence>
<protein>
    <submittedName>
        <fullName evidence="1">Uncharacterized protein</fullName>
    </submittedName>
</protein>